<accession>A0ABV7ZWI4</accession>
<dbReference type="EMBL" id="JBHRYR010000003">
    <property type="protein sequence ID" value="MFC3852938.1"/>
    <property type="molecule type" value="Genomic_DNA"/>
</dbReference>
<feature type="transmembrane region" description="Helical" evidence="1">
    <location>
        <begin position="47"/>
        <end position="70"/>
    </location>
</feature>
<keyword evidence="1" id="KW-1133">Transmembrane helix</keyword>
<reference evidence="3" key="1">
    <citation type="journal article" date="2019" name="Int. J. Syst. Evol. Microbiol.">
        <title>The Global Catalogue of Microorganisms (GCM) 10K type strain sequencing project: providing services to taxonomists for standard genome sequencing and annotation.</title>
        <authorList>
            <consortium name="The Broad Institute Genomics Platform"/>
            <consortium name="The Broad Institute Genome Sequencing Center for Infectious Disease"/>
            <person name="Wu L."/>
            <person name="Ma J."/>
        </authorList>
    </citation>
    <scope>NUCLEOTIDE SEQUENCE [LARGE SCALE GENOMIC DNA]</scope>
    <source>
        <strain evidence="3">IBRC 10765</strain>
    </source>
</reference>
<evidence type="ECO:0008006" key="4">
    <source>
        <dbReference type="Google" id="ProtNLM"/>
    </source>
</evidence>
<feature type="transmembrane region" description="Helical" evidence="1">
    <location>
        <begin position="142"/>
        <end position="163"/>
    </location>
</feature>
<dbReference type="RefSeq" id="WP_380695616.1">
    <property type="nucleotide sequence ID" value="NZ_JBHRYR010000003.1"/>
</dbReference>
<sequence length="295" mass="33400">MTHDLSIDDATDEERMSNPKHTLFWMTTFLLVVLAICTLLFRPLSTAFMANWVFNVTILTALFVGISITYRQVFMLFPELQWIARFRTGRAGLSVLREPRLLKPLARQLGDEYKRDGFTLTAISLRTVLDSIRSRLDEQREITRYFISLLVFLGLLGTFWGLLDTINAVGNVIVNLNVEQDDFAAVFGALQSGLLTPLQGMGTAFSSSLFGLAGSLILGFLDIQAGHAQNRFYDGLDEWLTGLTKLVEDARKKQKNPTEEGIYPVDRDLEAALEIDRLRLENERLKYQLNDRGRG</sequence>
<feature type="transmembrane region" description="Helical" evidence="1">
    <location>
        <begin position="200"/>
        <end position="221"/>
    </location>
</feature>
<keyword evidence="3" id="KW-1185">Reference proteome</keyword>
<evidence type="ECO:0000313" key="2">
    <source>
        <dbReference type="EMBL" id="MFC3852938.1"/>
    </source>
</evidence>
<evidence type="ECO:0000256" key="1">
    <source>
        <dbReference type="SAM" id="Phobius"/>
    </source>
</evidence>
<comment type="caution">
    <text evidence="2">The sequence shown here is derived from an EMBL/GenBank/DDBJ whole genome shotgun (WGS) entry which is preliminary data.</text>
</comment>
<dbReference type="Proteomes" id="UP001595617">
    <property type="component" value="Unassembled WGS sequence"/>
</dbReference>
<feature type="transmembrane region" description="Helical" evidence="1">
    <location>
        <begin position="23"/>
        <end position="41"/>
    </location>
</feature>
<organism evidence="2 3">
    <name type="scientific">Saccharospirillum mangrovi</name>
    <dbReference type="NCBI Taxonomy" id="2161747"/>
    <lineage>
        <taxon>Bacteria</taxon>
        <taxon>Pseudomonadati</taxon>
        <taxon>Pseudomonadota</taxon>
        <taxon>Gammaproteobacteria</taxon>
        <taxon>Oceanospirillales</taxon>
        <taxon>Saccharospirillaceae</taxon>
        <taxon>Saccharospirillum</taxon>
    </lineage>
</organism>
<keyword evidence="1" id="KW-0812">Transmembrane</keyword>
<proteinExistence type="predicted"/>
<name>A0ABV7ZWI4_9GAMM</name>
<keyword evidence="1" id="KW-0472">Membrane</keyword>
<evidence type="ECO:0000313" key="3">
    <source>
        <dbReference type="Proteomes" id="UP001595617"/>
    </source>
</evidence>
<gene>
    <name evidence="2" type="ORF">ACFOOG_08855</name>
</gene>
<protein>
    <recommendedName>
        <fullName evidence="4">Flagellar motor protein MotA</fullName>
    </recommendedName>
</protein>